<dbReference type="CDD" id="cd01647">
    <property type="entry name" value="RT_LTR"/>
    <property type="match status" value="1"/>
</dbReference>
<dbReference type="EC" id="3.1.26.4" evidence="2"/>
<feature type="domain" description="Integrase catalytic" evidence="15">
    <location>
        <begin position="692"/>
        <end position="850"/>
    </location>
</feature>
<evidence type="ECO:0000256" key="11">
    <source>
        <dbReference type="ARBA" id="ARBA00039658"/>
    </source>
</evidence>
<accession>A0A8C5LZB3</accession>
<dbReference type="FunFam" id="1.10.340.70:FF:000001">
    <property type="entry name" value="Retrovirus-related Pol polyprotein from transposon gypsy-like Protein"/>
    <property type="match status" value="1"/>
</dbReference>
<dbReference type="GO" id="GO:0015074">
    <property type="term" value="P:DNA integration"/>
    <property type="evidence" value="ECO:0007669"/>
    <property type="project" value="InterPro"/>
</dbReference>
<keyword evidence="4" id="KW-0645">Protease</keyword>
<comment type="similarity">
    <text evidence="1">Belongs to the beta type-B retroviral polymerase family. HERV class-II K(HML-2) pol subfamily.</text>
</comment>
<dbReference type="Gene3D" id="3.30.420.10">
    <property type="entry name" value="Ribonuclease H-like superfamily/Ribonuclease H"/>
    <property type="match status" value="1"/>
</dbReference>
<dbReference type="Gene3D" id="3.10.10.10">
    <property type="entry name" value="HIV Type 1 Reverse Transcriptase, subunit A, domain 1"/>
    <property type="match status" value="1"/>
</dbReference>
<evidence type="ECO:0000256" key="8">
    <source>
        <dbReference type="ARBA" id="ARBA00022759"/>
    </source>
</evidence>
<dbReference type="GO" id="GO:0004523">
    <property type="term" value="F:RNA-DNA hybrid ribonuclease activity"/>
    <property type="evidence" value="ECO:0007669"/>
    <property type="project" value="UniProtKB-EC"/>
</dbReference>
<dbReference type="Pfam" id="PF00078">
    <property type="entry name" value="RVT_1"/>
    <property type="match status" value="1"/>
</dbReference>
<evidence type="ECO:0000256" key="12">
    <source>
        <dbReference type="SAM" id="MobiDB-lite"/>
    </source>
</evidence>
<evidence type="ECO:0000256" key="7">
    <source>
        <dbReference type="ARBA" id="ARBA00022722"/>
    </source>
</evidence>
<dbReference type="InterPro" id="IPR043502">
    <property type="entry name" value="DNA/RNA_pol_sf"/>
</dbReference>
<dbReference type="InterPro" id="IPR041588">
    <property type="entry name" value="Integrase_H2C2"/>
</dbReference>
<dbReference type="PROSITE" id="PS50804">
    <property type="entry name" value="SCAN_BOX"/>
    <property type="match status" value="1"/>
</dbReference>
<dbReference type="Gene3D" id="1.10.340.70">
    <property type="match status" value="1"/>
</dbReference>
<dbReference type="InterPro" id="IPR021109">
    <property type="entry name" value="Peptidase_aspartic_dom_sf"/>
</dbReference>
<dbReference type="FunFam" id="3.30.70.270:FF:000115">
    <property type="entry name" value="Polyprotein of retroviral origin, putative"/>
    <property type="match status" value="1"/>
</dbReference>
<dbReference type="Proteomes" id="UP000694569">
    <property type="component" value="Unplaced"/>
</dbReference>
<dbReference type="InterPro" id="IPR038269">
    <property type="entry name" value="SCAN_sf"/>
</dbReference>
<evidence type="ECO:0000256" key="5">
    <source>
        <dbReference type="ARBA" id="ARBA00022679"/>
    </source>
</evidence>
<dbReference type="Pfam" id="PF17921">
    <property type="entry name" value="Integrase_H2C2"/>
    <property type="match status" value="1"/>
</dbReference>
<evidence type="ECO:0000313" key="16">
    <source>
        <dbReference type="Ensembl" id="ENSLLEP00000007269.1"/>
    </source>
</evidence>
<protein>
    <recommendedName>
        <fullName evidence="11">Gypsy retrotransposon integrase-like protein 1</fullName>
        <ecNumber evidence="3">2.7.7.49</ecNumber>
        <ecNumber evidence="2">3.1.26.4</ecNumber>
    </recommendedName>
</protein>
<dbReference type="GO" id="GO:0006508">
    <property type="term" value="P:proteolysis"/>
    <property type="evidence" value="ECO:0007669"/>
    <property type="project" value="UniProtKB-KW"/>
</dbReference>
<evidence type="ECO:0000256" key="3">
    <source>
        <dbReference type="ARBA" id="ARBA00012493"/>
    </source>
</evidence>
<name>A0A8C5LZB3_9ANUR</name>
<feature type="compositionally biased region" description="Polar residues" evidence="12">
    <location>
        <begin position="293"/>
        <end position="305"/>
    </location>
</feature>
<keyword evidence="17" id="KW-1185">Reference proteome</keyword>
<dbReference type="GO" id="GO:0003964">
    <property type="term" value="F:RNA-directed DNA polymerase activity"/>
    <property type="evidence" value="ECO:0007669"/>
    <property type="project" value="UniProtKB-KW"/>
</dbReference>
<dbReference type="Gene3D" id="2.40.70.10">
    <property type="entry name" value="Acid Proteases"/>
    <property type="match status" value="1"/>
</dbReference>
<dbReference type="SUPFAM" id="SSF56672">
    <property type="entry name" value="DNA/RNA polymerases"/>
    <property type="match status" value="1"/>
</dbReference>
<dbReference type="Pfam" id="PF17917">
    <property type="entry name" value="RT_RNaseH"/>
    <property type="match status" value="1"/>
</dbReference>
<dbReference type="InterPro" id="IPR003309">
    <property type="entry name" value="SCAN_dom"/>
</dbReference>
<organism evidence="16 17">
    <name type="scientific">Leptobrachium leishanense</name>
    <name type="common">Leishan spiny toad</name>
    <dbReference type="NCBI Taxonomy" id="445787"/>
    <lineage>
        <taxon>Eukaryota</taxon>
        <taxon>Metazoa</taxon>
        <taxon>Chordata</taxon>
        <taxon>Craniata</taxon>
        <taxon>Vertebrata</taxon>
        <taxon>Euteleostomi</taxon>
        <taxon>Amphibia</taxon>
        <taxon>Batrachia</taxon>
        <taxon>Anura</taxon>
        <taxon>Pelobatoidea</taxon>
        <taxon>Megophryidae</taxon>
        <taxon>Leptobrachium</taxon>
    </lineage>
</organism>
<evidence type="ECO:0000256" key="9">
    <source>
        <dbReference type="ARBA" id="ARBA00022801"/>
    </source>
</evidence>
<evidence type="ECO:0000256" key="10">
    <source>
        <dbReference type="ARBA" id="ARBA00022918"/>
    </source>
</evidence>
<proteinExistence type="inferred from homology"/>
<evidence type="ECO:0000313" key="17">
    <source>
        <dbReference type="Proteomes" id="UP000694569"/>
    </source>
</evidence>
<evidence type="ECO:0000259" key="13">
    <source>
        <dbReference type="PROSITE" id="PS50804"/>
    </source>
</evidence>
<dbReference type="PROSITE" id="PS50878">
    <property type="entry name" value="RT_POL"/>
    <property type="match status" value="1"/>
</dbReference>
<dbReference type="FunFam" id="3.30.420.10:FF:000032">
    <property type="entry name" value="Retrovirus-related Pol polyprotein from transposon 297-like Protein"/>
    <property type="match status" value="1"/>
</dbReference>
<dbReference type="CDD" id="cd00303">
    <property type="entry name" value="retropepsin_like"/>
    <property type="match status" value="1"/>
</dbReference>
<dbReference type="PROSITE" id="PS50994">
    <property type="entry name" value="INTEGRASE"/>
    <property type="match status" value="1"/>
</dbReference>
<evidence type="ECO:0000256" key="1">
    <source>
        <dbReference type="ARBA" id="ARBA00010879"/>
    </source>
</evidence>
<feature type="domain" description="Reverse transcriptase" evidence="14">
    <location>
        <begin position="1063"/>
        <end position="1241"/>
    </location>
</feature>
<dbReference type="InterPro" id="IPR050951">
    <property type="entry name" value="Retrovirus_Pol_polyprotein"/>
</dbReference>
<dbReference type="InterPro" id="IPR012337">
    <property type="entry name" value="RNaseH-like_sf"/>
</dbReference>
<dbReference type="SUPFAM" id="SSF53098">
    <property type="entry name" value="Ribonuclease H-like"/>
    <property type="match status" value="1"/>
</dbReference>
<dbReference type="SMART" id="SM00431">
    <property type="entry name" value="SCAN"/>
    <property type="match status" value="1"/>
</dbReference>
<keyword evidence="8" id="KW-0255">Endonuclease</keyword>
<dbReference type="PANTHER" id="PTHR37984">
    <property type="entry name" value="PROTEIN CBG26694"/>
    <property type="match status" value="1"/>
</dbReference>
<dbReference type="InterPro" id="IPR001584">
    <property type="entry name" value="Integrase_cat-core"/>
</dbReference>
<reference evidence="16" key="1">
    <citation type="submission" date="2025-08" db="UniProtKB">
        <authorList>
            <consortium name="Ensembl"/>
        </authorList>
    </citation>
    <scope>IDENTIFICATION</scope>
</reference>
<dbReference type="EC" id="2.7.7.49" evidence="3"/>
<sequence length="1498" mass="168898">MSLAKAALKSTAMEELVKQMVFVNVQAQTHHEEAMAQQQQALAQAVAAQQESTHLLAAQLAAQQVATQTQINALWEAMQQLAPGRDQAVVTTGNHVSIRASHFLQKLSASDDVEAFLTTFERTAEREGWPQDQWAGLIAPFLTGDPQKAYFDLPLEDAKNYDRLKAEVLARLGVTVAVRAQRVHCWKYCPDQPPRSQMHDLGQLVKKWLQPETLTREQMVERVVMDHYLRSLPKDLQRWVSHGDPKTAALVVEMVERYTVVEDLLRPTSRRGPVLPPPVRPASVPRREASLDPGTSTPKSSSSVLQRPVATRTAGDIQCWRCRAWGHTRAQCPLQEEPMERGSARRVSFYTLTTCTTHLDLEGGQFECTVWVNHRPAKALLDSGSMVTLVHARVVGRLGPVQRTLRVVCIHGDTREYPLIPVTISARNTSVTQEVGVVSTLIHDVIVGRDCPLFAELWCLAQTQLPIELGNNSGSPPPNMTVDTVDEELLKCVQNKNVVTDVSVLAPQPELTPKEGESSPVPVMVGEDEEELSPVDITLGVDEGEGSSYPVHPDLDVSRGAFGRAQMGEPMLINAREQVTVVSGVPQAPDAEKRFPHFAVNNDLFYRVSEIRGEIVEQLLVPQPYQRMVLDLAHNDALGGHLGAEKTEARITDRFYWPGIGAAVKRYCSSCPVCQLTAPAPHYRNPLVPLPIIEVPFERIAMDIVGPLEKSARGHRYILVVLDYATRYPEAVPLRNPTSKAIARELFFMFSRTGLPREILTDQGTPFMSRVMADVCKLFQIKQLRTSVYHPQTDGLVERFNKTLKMMLKRVVQRDGRDWDHLLPALLFAIREVPQASTGFSPFELVYGRRPRGLLDLVKETWESESSPHKSLIEHISQMRERISKVMPLVQEHLQKAQEAQKRVYNRSAKLRQFQVGDRVAVLIPTVESRFLAKWQGPYEVVEKVGEVNYRVHQPGKRKPYQIYHINLLKPWRDREVSAMVGVGIESDGVDAVHIAATLSKPQTQEVKEFLQRNKGMFSGLPGHASGIKHDIVTEPHVKVRVKPYRIPEAHRKAVSEEVKKMLQLDVIEESQSEWSSPIVLVPKPNGTLRFCNDFRKLNEVSKFDAYPMPRVDELIEKLGPARYITTLDLTKGYWQIPLTKEAREKTAFSTPEGHFHYKRMPFGLHSAPATFQRAMDRVLRPYLRYTSVYLDDIVIFSPDWESHLPRVQTVLDGLRKAGFTVNPEKSAVGMEEAKYLGYVVGRGLVKPQFNKVEAIQNWPRPLTKKQVRAFLGIVGYYRRFVPNFASIAAPLTDLTKGRKSVMIPWNANAEDAFEKLKNALCQHPVLVVPDFMREFIVQTDASSEGLGAVLSQEVNGEEHPVVFLSRKLTAAEKNYAVVEREGLAIKWALDSLRYFLLGRKFRLVSDHAPLTWMRQHRHANARVTRWFLSLQEFNFVVEHRPGKQHQNADALSRMHCGLSTVASNTSALRQRGGICRGRQGWVLDGQYVSPLFGLWTL</sequence>
<dbReference type="Pfam" id="PF22938">
    <property type="entry name" value="Integrase_p58_C"/>
    <property type="match status" value="1"/>
</dbReference>
<dbReference type="GeneTree" id="ENSGT01050000244855"/>
<dbReference type="Pfam" id="PF02023">
    <property type="entry name" value="SCAN"/>
    <property type="match status" value="1"/>
</dbReference>
<keyword evidence="5" id="KW-0808">Transferase</keyword>
<dbReference type="InterPro" id="IPR041373">
    <property type="entry name" value="RT_RNaseH"/>
</dbReference>
<dbReference type="GO" id="GO:0003676">
    <property type="term" value="F:nucleic acid binding"/>
    <property type="evidence" value="ECO:0007669"/>
    <property type="project" value="InterPro"/>
</dbReference>
<feature type="region of interest" description="Disordered" evidence="12">
    <location>
        <begin position="269"/>
        <end position="308"/>
    </location>
</feature>
<dbReference type="FunFam" id="3.10.10.10:FF:000007">
    <property type="entry name" value="Retrovirus-related Pol polyprotein from transposon 17.6-like Protein"/>
    <property type="match status" value="1"/>
</dbReference>
<dbReference type="PANTHER" id="PTHR37984:SF5">
    <property type="entry name" value="PROTEIN NYNRIN-LIKE"/>
    <property type="match status" value="1"/>
</dbReference>
<dbReference type="CDD" id="cd09274">
    <property type="entry name" value="RNase_HI_RT_Ty3"/>
    <property type="match status" value="1"/>
</dbReference>
<keyword evidence="7" id="KW-0540">Nuclease</keyword>
<dbReference type="InterPro" id="IPR036397">
    <property type="entry name" value="RNaseH_sf"/>
</dbReference>
<keyword evidence="6" id="KW-0548">Nucleotidyltransferase</keyword>
<dbReference type="SUPFAM" id="SSF47353">
    <property type="entry name" value="Retrovirus capsid dimerization domain-like"/>
    <property type="match status" value="1"/>
</dbReference>
<evidence type="ECO:0000256" key="6">
    <source>
        <dbReference type="ARBA" id="ARBA00022695"/>
    </source>
</evidence>
<dbReference type="Gene3D" id="1.10.4020.10">
    <property type="entry name" value="DNA breaking-rejoining enzymes"/>
    <property type="match status" value="1"/>
</dbReference>
<feature type="domain" description="SCAN box" evidence="13">
    <location>
        <begin position="181"/>
        <end position="256"/>
    </location>
</feature>
<dbReference type="SUPFAM" id="SSF50630">
    <property type="entry name" value="Acid proteases"/>
    <property type="match status" value="1"/>
</dbReference>
<evidence type="ECO:0000256" key="4">
    <source>
        <dbReference type="ARBA" id="ARBA00022670"/>
    </source>
</evidence>
<dbReference type="InterPro" id="IPR043128">
    <property type="entry name" value="Rev_trsase/Diguanyl_cyclase"/>
</dbReference>
<dbReference type="Gene3D" id="3.30.70.270">
    <property type="match status" value="2"/>
</dbReference>
<keyword evidence="10" id="KW-0695">RNA-directed DNA polymerase</keyword>
<dbReference type="InterPro" id="IPR054465">
    <property type="entry name" value="Integrase_p58-like_C"/>
</dbReference>
<dbReference type="GO" id="GO:0008233">
    <property type="term" value="F:peptidase activity"/>
    <property type="evidence" value="ECO:0007669"/>
    <property type="project" value="UniProtKB-KW"/>
</dbReference>
<dbReference type="Ensembl" id="ENSLLET00000007568.1">
    <property type="protein sequence ID" value="ENSLLEP00000007269.1"/>
    <property type="gene ID" value="ENSLLEG00000004601.1"/>
</dbReference>
<dbReference type="InterPro" id="IPR000477">
    <property type="entry name" value="RT_dom"/>
</dbReference>
<evidence type="ECO:0000259" key="14">
    <source>
        <dbReference type="PROSITE" id="PS50878"/>
    </source>
</evidence>
<evidence type="ECO:0000259" key="15">
    <source>
        <dbReference type="PROSITE" id="PS50994"/>
    </source>
</evidence>
<keyword evidence="9" id="KW-0378">Hydrolase</keyword>
<evidence type="ECO:0000256" key="2">
    <source>
        <dbReference type="ARBA" id="ARBA00012180"/>
    </source>
</evidence>
<dbReference type="OrthoDB" id="6761011at2759"/>
<reference evidence="16" key="2">
    <citation type="submission" date="2025-09" db="UniProtKB">
        <authorList>
            <consortium name="Ensembl"/>
        </authorList>
    </citation>
    <scope>IDENTIFICATION</scope>
</reference>
<dbReference type="Pfam" id="PF00665">
    <property type="entry name" value="rve"/>
    <property type="match status" value="1"/>
</dbReference>